<dbReference type="InterPro" id="IPR040097">
    <property type="entry name" value="FAAL/FAAC"/>
</dbReference>
<dbReference type="GO" id="GO:0071766">
    <property type="term" value="P:Actinobacterium-type cell wall biogenesis"/>
    <property type="evidence" value="ECO:0007669"/>
    <property type="project" value="UniProtKB-ARBA"/>
</dbReference>
<dbReference type="EMBL" id="SPVG01000210">
    <property type="protein sequence ID" value="TFW17243.1"/>
    <property type="molecule type" value="Genomic_DNA"/>
</dbReference>
<gene>
    <name evidence="11" type="ORF">E4L98_20960</name>
</gene>
<keyword evidence="2" id="KW-0596">Phosphopantetheine</keyword>
<evidence type="ECO:0000256" key="1">
    <source>
        <dbReference type="ARBA" id="ARBA00006432"/>
    </source>
</evidence>
<evidence type="ECO:0000259" key="9">
    <source>
        <dbReference type="Pfam" id="PF07993"/>
    </source>
</evidence>
<keyword evidence="3" id="KW-0597">Phosphoprotein</keyword>
<dbReference type="RefSeq" id="WP_135203487.1">
    <property type="nucleotide sequence ID" value="NZ_SPVG01000210.1"/>
</dbReference>
<dbReference type="SUPFAM" id="SSF51735">
    <property type="entry name" value="NAD(P)-binding Rossmann-fold domains"/>
    <property type="match status" value="1"/>
</dbReference>
<dbReference type="InterPro" id="IPR042099">
    <property type="entry name" value="ANL_N_sf"/>
</dbReference>
<feature type="domain" description="AMP-binding enzyme C-terminal" evidence="10">
    <location>
        <begin position="450"/>
        <end position="555"/>
    </location>
</feature>
<evidence type="ECO:0000256" key="5">
    <source>
        <dbReference type="ARBA" id="ARBA00022832"/>
    </source>
</evidence>
<dbReference type="InterPro" id="IPR045851">
    <property type="entry name" value="AMP-bd_C_sf"/>
</dbReference>
<evidence type="ECO:0000259" key="8">
    <source>
        <dbReference type="Pfam" id="PF00501"/>
    </source>
</evidence>
<evidence type="ECO:0000256" key="6">
    <source>
        <dbReference type="ARBA" id="ARBA00023098"/>
    </source>
</evidence>
<feature type="region of interest" description="Disordered" evidence="7">
    <location>
        <begin position="670"/>
        <end position="706"/>
    </location>
</feature>
<proteinExistence type="inferred from homology"/>
<comment type="caution">
    <text evidence="11">The sequence shown here is derived from an EMBL/GenBank/DDBJ whole genome shotgun (WGS) entry which is preliminary data.</text>
</comment>
<dbReference type="GO" id="GO:0006631">
    <property type="term" value="P:fatty acid metabolic process"/>
    <property type="evidence" value="ECO:0007669"/>
    <property type="project" value="UniProtKB-KW"/>
</dbReference>
<dbReference type="AlphaFoldDB" id="A0A4Y9S7J6"/>
<dbReference type="NCBIfam" id="TIGR01746">
    <property type="entry name" value="Thioester-redct"/>
    <property type="match status" value="1"/>
</dbReference>
<comment type="similarity">
    <text evidence="1">Belongs to the ATP-dependent AMP-binding enzyme family.</text>
</comment>
<evidence type="ECO:0000313" key="11">
    <source>
        <dbReference type="EMBL" id="TFW17243.1"/>
    </source>
</evidence>
<dbReference type="Gene3D" id="3.40.50.12780">
    <property type="entry name" value="N-terminal domain of ligase-like"/>
    <property type="match status" value="1"/>
</dbReference>
<feature type="compositionally biased region" description="Low complexity" evidence="7">
    <location>
        <begin position="670"/>
        <end position="688"/>
    </location>
</feature>
<dbReference type="PROSITE" id="PS00455">
    <property type="entry name" value="AMP_BINDING"/>
    <property type="match status" value="1"/>
</dbReference>
<dbReference type="SUPFAM" id="SSF56801">
    <property type="entry name" value="Acetyl-CoA synthetase-like"/>
    <property type="match status" value="1"/>
</dbReference>
<dbReference type="Pfam" id="PF07993">
    <property type="entry name" value="NAD_binding_4"/>
    <property type="match status" value="1"/>
</dbReference>
<dbReference type="Gene3D" id="3.30.300.30">
    <property type="match status" value="1"/>
</dbReference>
<organism evidence="11 12">
    <name type="scientific">Duganella callida</name>
    <dbReference type="NCBI Taxonomy" id="2561932"/>
    <lineage>
        <taxon>Bacteria</taxon>
        <taxon>Pseudomonadati</taxon>
        <taxon>Pseudomonadota</taxon>
        <taxon>Betaproteobacteria</taxon>
        <taxon>Burkholderiales</taxon>
        <taxon>Oxalobacteraceae</taxon>
        <taxon>Telluria group</taxon>
        <taxon>Duganella</taxon>
    </lineage>
</organism>
<reference evidence="11 12" key="1">
    <citation type="submission" date="2019-03" db="EMBL/GenBank/DDBJ databases">
        <title>Draft Genome Sequence of Duganella callidus sp. nov., a Novel Duganella Species Isolated from Cultivated Soil.</title>
        <authorList>
            <person name="Raths R."/>
            <person name="Peta V."/>
            <person name="Bucking H."/>
        </authorList>
    </citation>
    <scope>NUCLEOTIDE SEQUENCE [LARGE SCALE GENOMIC DNA]</scope>
    <source>
        <strain evidence="11 12">DN04</strain>
    </source>
</reference>
<evidence type="ECO:0000256" key="4">
    <source>
        <dbReference type="ARBA" id="ARBA00022598"/>
    </source>
</evidence>
<dbReference type="GO" id="GO:0016874">
    <property type="term" value="F:ligase activity"/>
    <property type="evidence" value="ECO:0007669"/>
    <property type="project" value="UniProtKB-KW"/>
</dbReference>
<evidence type="ECO:0000256" key="7">
    <source>
        <dbReference type="SAM" id="MobiDB-lite"/>
    </source>
</evidence>
<dbReference type="InterPro" id="IPR020845">
    <property type="entry name" value="AMP-binding_CS"/>
</dbReference>
<dbReference type="InterPro" id="IPR000873">
    <property type="entry name" value="AMP-dep_synth/lig_dom"/>
</dbReference>
<feature type="domain" description="Thioester reductase (TE)" evidence="9">
    <location>
        <begin position="713"/>
        <end position="948"/>
    </location>
</feature>
<evidence type="ECO:0000256" key="2">
    <source>
        <dbReference type="ARBA" id="ARBA00022450"/>
    </source>
</evidence>
<keyword evidence="12" id="KW-1185">Reference proteome</keyword>
<evidence type="ECO:0000313" key="12">
    <source>
        <dbReference type="Proteomes" id="UP000297729"/>
    </source>
</evidence>
<dbReference type="GO" id="GO:0008610">
    <property type="term" value="P:lipid biosynthetic process"/>
    <property type="evidence" value="ECO:0007669"/>
    <property type="project" value="InterPro"/>
</dbReference>
<dbReference type="PANTHER" id="PTHR22754:SF32">
    <property type="entry name" value="DISCO-INTERACTING PROTEIN 2"/>
    <property type="match status" value="1"/>
</dbReference>
<keyword evidence="5" id="KW-0276">Fatty acid metabolism</keyword>
<protein>
    <submittedName>
        <fullName evidence="11">NAD-dependent epimerase/dehydratase family protein</fullName>
    </submittedName>
</protein>
<dbReference type="InterPro" id="IPR013120">
    <property type="entry name" value="FAR_NAD-bd"/>
</dbReference>
<dbReference type="InterPro" id="IPR036291">
    <property type="entry name" value="NAD(P)-bd_dom_sf"/>
</dbReference>
<dbReference type="Pfam" id="PF00501">
    <property type="entry name" value="AMP-binding"/>
    <property type="match status" value="1"/>
</dbReference>
<evidence type="ECO:0000259" key="10">
    <source>
        <dbReference type="Pfam" id="PF23024"/>
    </source>
</evidence>
<dbReference type="InterPro" id="IPR025110">
    <property type="entry name" value="AMP-bd_C"/>
</dbReference>
<dbReference type="Gene3D" id="3.40.50.720">
    <property type="entry name" value="NAD(P)-binding Rossmann-like Domain"/>
    <property type="match status" value="1"/>
</dbReference>
<dbReference type="InterPro" id="IPR010080">
    <property type="entry name" value="Thioester_reductase-like_dom"/>
</dbReference>
<evidence type="ECO:0000256" key="3">
    <source>
        <dbReference type="ARBA" id="ARBA00022553"/>
    </source>
</evidence>
<name>A0A4Y9S7J6_9BURK</name>
<dbReference type="CDD" id="cd05931">
    <property type="entry name" value="FAAL"/>
    <property type="match status" value="1"/>
</dbReference>
<dbReference type="PANTHER" id="PTHR22754">
    <property type="entry name" value="DISCO-INTERACTING PROTEIN 2 DIP2 -RELATED"/>
    <property type="match status" value="1"/>
</dbReference>
<keyword evidence="6" id="KW-0443">Lipid metabolism</keyword>
<dbReference type="OrthoDB" id="5480912at2"/>
<keyword evidence="4" id="KW-0436">Ligase</keyword>
<feature type="domain" description="AMP-dependent synthetase/ligase" evidence="8">
    <location>
        <begin position="19"/>
        <end position="407"/>
    </location>
</feature>
<dbReference type="Pfam" id="PF23024">
    <property type="entry name" value="AMP-dom_DIP2-like"/>
    <property type="match status" value="1"/>
</dbReference>
<dbReference type="Proteomes" id="UP000297729">
    <property type="component" value="Unassembled WGS sequence"/>
</dbReference>
<accession>A0A4Y9S7J6</accession>
<sequence>MRRVSPEAPLRSITACLEGRAAREPEQLLFRFLRADGNGAEHYTCRAFLARSRAIAAGLIRTLGPARGQRVLLAYPPGLEMVLAFFACARLGVIPVPVMSPGAGNFSGAMHKLDVIAADCGACAVLSTAALCEFVAARDWPQPQPRWLATDGMTDPADAPPDHPHPVLFLQYTSGSTGDPRGVVVSHDNVIANAFATIDHVPVGVSWLPQYHDMGLIGYYLFPVVCGGATHGMAPADFLRRPALWLQTISQVRATYASAPNFGFDYCLRDGKISADEMRGVDLGSLRVLMNAAEPVRPATRERFIERFARHGLRDDACVAAYGLAENTLAATHYGRHTLALGQDSFQRGIVRLAAQGDAVPVRLASCGAPLPGVALRIVAAERGVALAEDEIGEIWLAGSSTAAGYWGRERSGGEAFGNRLDGSAHAWLRTGDLGFLHDGELYVCGRSKDLIIVRGVNHYPQDIEAAVEAACPALRSGGVAAFQGRDDALVVLAESRRAAPPDIDAMARALQMRCQVTPDAIVLAAPGMIARTTSGKPARSLTRQRYLAGQLTVYAVHHPPADGLLAHLRAALAGGGAGDASLADLGLDSLMLTELALDLERMLHRRGGAQLAEVIDLPLLQRLTLAQLGQLLRQLDGGGAAAAIAADLRQLRAGFDTDISLRMRADAQWRPPRAAAPRLPGAAPASATPADGSPPASRPGGLLSSEPSDVLLTGATGFFGPYLLASLLRLTPHTYHLLVRADDQAHAVRRVRQALHDAALLTPSMATLLAQRTRMVCGDLARPGLGLAAGQWDSLAGRTGAVIHNAAAVNYVANYEALRPHNVEGTRTLLELAHTGRRKQFHLISTTFIFGWTTQALLSETDNNDAMANLDFGYAQTKWVAEQLVLAARAGGLDARIYRPSLISTSTTGAGDRDDVAVRLLAFMINHGVAVDAANQLSILAADVAADNLAAIIGAGGEGGAAMHLTVDDYYNMADLTRLITRDYGYRFTYYDIPGFIAEMNRRCTRADPLYPLLDFFNRSATKIAAMQLKRYSNQRYRAARRRSGQSRAAPALADTVSFLIAYLRAERMII</sequence>
<dbReference type="FunFam" id="3.40.50.12780:FF:000013">
    <property type="entry name" value="Long-chain-fatty-acid--AMP ligase FadD32"/>
    <property type="match status" value="1"/>
</dbReference>